<evidence type="ECO:0000313" key="1">
    <source>
        <dbReference type="EMBL" id="GAA2083091.1"/>
    </source>
</evidence>
<reference evidence="1 2" key="1">
    <citation type="journal article" date="2019" name="Int. J. Syst. Evol. Microbiol.">
        <title>The Global Catalogue of Microorganisms (GCM) 10K type strain sequencing project: providing services to taxonomists for standard genome sequencing and annotation.</title>
        <authorList>
            <consortium name="The Broad Institute Genomics Platform"/>
            <consortium name="The Broad Institute Genome Sequencing Center for Infectious Disease"/>
            <person name="Wu L."/>
            <person name="Ma J."/>
        </authorList>
    </citation>
    <scope>NUCLEOTIDE SEQUENCE [LARGE SCALE GENOMIC DNA]</scope>
    <source>
        <strain evidence="1 2">JCM 15749</strain>
    </source>
</reference>
<organism evidence="1 2">
    <name type="scientific">Aeromicrobium halocynthiae</name>
    <dbReference type="NCBI Taxonomy" id="560557"/>
    <lineage>
        <taxon>Bacteria</taxon>
        <taxon>Bacillati</taxon>
        <taxon>Actinomycetota</taxon>
        <taxon>Actinomycetes</taxon>
        <taxon>Propionibacteriales</taxon>
        <taxon>Nocardioidaceae</taxon>
        <taxon>Aeromicrobium</taxon>
    </lineage>
</organism>
<accession>A0ABN2W417</accession>
<evidence type="ECO:0000313" key="2">
    <source>
        <dbReference type="Proteomes" id="UP001501480"/>
    </source>
</evidence>
<protein>
    <submittedName>
        <fullName evidence="1">Uncharacterized protein</fullName>
    </submittedName>
</protein>
<dbReference type="RefSeq" id="WP_344329238.1">
    <property type="nucleotide sequence ID" value="NZ_BAAAPY010000010.1"/>
</dbReference>
<comment type="caution">
    <text evidence="1">The sequence shown here is derived from an EMBL/GenBank/DDBJ whole genome shotgun (WGS) entry which is preliminary data.</text>
</comment>
<sequence length="151" mass="15938">MAPRRDRQAPSPLLTEDEVQAVLTEGLAAIAGRGAAGARIGTSLTRLDGEQRTIRAGCTDDALRTVRDAWFGGAVDERRGPVPGLEEPRTVDDTVQLVGVVGSGVGGMNPCVVQLVWTGDVLLATAHAKEGRIRQGTCRKALDSLERVVGR</sequence>
<dbReference type="EMBL" id="BAAAPY010000010">
    <property type="protein sequence ID" value="GAA2083091.1"/>
    <property type="molecule type" value="Genomic_DNA"/>
</dbReference>
<gene>
    <name evidence="1" type="ORF">GCM10009821_25120</name>
</gene>
<proteinExistence type="predicted"/>
<name>A0ABN2W417_9ACTN</name>
<dbReference type="Proteomes" id="UP001501480">
    <property type="component" value="Unassembled WGS sequence"/>
</dbReference>
<keyword evidence="2" id="KW-1185">Reference proteome</keyword>